<comment type="similarity">
    <text evidence="2 9">Belongs to the RecN family.</text>
</comment>
<dbReference type="PIRSF" id="PIRSF003128">
    <property type="entry name" value="RecN"/>
    <property type="match status" value="1"/>
</dbReference>
<evidence type="ECO:0000256" key="2">
    <source>
        <dbReference type="ARBA" id="ARBA00009441"/>
    </source>
</evidence>
<protein>
    <recommendedName>
        <fullName evidence="3 9">DNA repair protein RecN</fullName>
    </recommendedName>
    <alternativeName>
        <fullName evidence="8 9">Recombination protein N</fullName>
    </alternativeName>
</protein>
<keyword evidence="4" id="KW-0547">Nucleotide-binding</keyword>
<keyword evidence="5 9" id="KW-0227">DNA damage</keyword>
<dbReference type="GO" id="GO:0006281">
    <property type="term" value="P:DNA repair"/>
    <property type="evidence" value="ECO:0007669"/>
    <property type="project" value="UniProtKB-KW"/>
</dbReference>
<dbReference type="RefSeq" id="WP_213541795.1">
    <property type="nucleotide sequence ID" value="NZ_AP023418.1"/>
</dbReference>
<evidence type="ECO:0000256" key="3">
    <source>
        <dbReference type="ARBA" id="ARBA00021315"/>
    </source>
</evidence>
<dbReference type="EMBL" id="AP023418">
    <property type="protein sequence ID" value="BCK80972.1"/>
    <property type="molecule type" value="Genomic_DNA"/>
</dbReference>
<keyword evidence="12" id="KW-1185">Reference proteome</keyword>
<dbReference type="GO" id="GO:0006310">
    <property type="term" value="P:DNA recombination"/>
    <property type="evidence" value="ECO:0007669"/>
    <property type="project" value="InterPro"/>
</dbReference>
<evidence type="ECO:0000256" key="1">
    <source>
        <dbReference type="ARBA" id="ARBA00003618"/>
    </source>
</evidence>
<organism evidence="11 12">
    <name type="scientific">Vescimonas coprocola</name>
    <dbReference type="NCBI Taxonomy" id="2714355"/>
    <lineage>
        <taxon>Bacteria</taxon>
        <taxon>Bacillati</taxon>
        <taxon>Bacillota</taxon>
        <taxon>Clostridia</taxon>
        <taxon>Eubacteriales</taxon>
        <taxon>Oscillospiraceae</taxon>
        <taxon>Vescimonas</taxon>
    </lineage>
</organism>
<dbReference type="Pfam" id="PF02463">
    <property type="entry name" value="SMC_N"/>
    <property type="match status" value="1"/>
</dbReference>
<dbReference type="FunFam" id="3.40.50.300:FF:000356">
    <property type="entry name" value="DNA repair protein RecN"/>
    <property type="match status" value="1"/>
</dbReference>
<evidence type="ECO:0000256" key="4">
    <source>
        <dbReference type="ARBA" id="ARBA00022741"/>
    </source>
</evidence>
<evidence type="ECO:0000313" key="11">
    <source>
        <dbReference type="EMBL" id="BCK80972.1"/>
    </source>
</evidence>
<dbReference type="GO" id="GO:0005524">
    <property type="term" value="F:ATP binding"/>
    <property type="evidence" value="ECO:0007669"/>
    <property type="project" value="UniProtKB-KW"/>
</dbReference>
<evidence type="ECO:0000313" key="12">
    <source>
        <dbReference type="Proteomes" id="UP000681035"/>
    </source>
</evidence>
<evidence type="ECO:0000256" key="6">
    <source>
        <dbReference type="ARBA" id="ARBA00022840"/>
    </source>
</evidence>
<dbReference type="Gene3D" id="3.40.50.300">
    <property type="entry name" value="P-loop containing nucleotide triphosphate hydrolases"/>
    <property type="match status" value="2"/>
</dbReference>
<reference evidence="11" key="1">
    <citation type="submission" date="2020-09" db="EMBL/GenBank/DDBJ databases">
        <title>New species isolated from human feces.</title>
        <authorList>
            <person name="Kitahara M."/>
            <person name="Shigeno Y."/>
            <person name="Shime M."/>
            <person name="Matsumoto Y."/>
            <person name="Nakamura S."/>
            <person name="Motooka D."/>
            <person name="Fukuoka S."/>
            <person name="Nishikawa H."/>
            <person name="Benno Y."/>
        </authorList>
    </citation>
    <scope>NUCLEOTIDE SEQUENCE</scope>
    <source>
        <strain evidence="11">MM50</strain>
    </source>
</reference>
<dbReference type="GO" id="GO:0009432">
    <property type="term" value="P:SOS response"/>
    <property type="evidence" value="ECO:0007669"/>
    <property type="project" value="TreeGrafter"/>
</dbReference>
<dbReference type="PANTHER" id="PTHR11059:SF0">
    <property type="entry name" value="DNA REPAIR PROTEIN RECN"/>
    <property type="match status" value="1"/>
</dbReference>
<proteinExistence type="inferred from homology"/>
<dbReference type="SUPFAM" id="SSF52540">
    <property type="entry name" value="P-loop containing nucleoside triphosphate hydrolases"/>
    <property type="match status" value="2"/>
</dbReference>
<comment type="function">
    <text evidence="1 9">May be involved in recombinational repair of damaged DNA.</text>
</comment>
<dbReference type="PANTHER" id="PTHR11059">
    <property type="entry name" value="DNA REPAIR PROTEIN RECN"/>
    <property type="match status" value="1"/>
</dbReference>
<keyword evidence="7 9" id="KW-0234">DNA repair</keyword>
<evidence type="ECO:0000259" key="10">
    <source>
        <dbReference type="Pfam" id="PF02463"/>
    </source>
</evidence>
<name>A0A810Q412_9FIRM</name>
<evidence type="ECO:0000256" key="5">
    <source>
        <dbReference type="ARBA" id="ARBA00022763"/>
    </source>
</evidence>
<gene>
    <name evidence="11" type="primary">recN</name>
    <name evidence="11" type="ORF">MM50RIKEN_07350</name>
</gene>
<evidence type="ECO:0000256" key="7">
    <source>
        <dbReference type="ARBA" id="ARBA00023204"/>
    </source>
</evidence>
<dbReference type="InterPro" id="IPR027417">
    <property type="entry name" value="P-loop_NTPase"/>
</dbReference>
<dbReference type="NCBIfam" id="TIGR00634">
    <property type="entry name" value="recN"/>
    <property type="match status" value="1"/>
</dbReference>
<keyword evidence="6" id="KW-0067">ATP-binding</keyword>
<feature type="domain" description="RecF/RecN/SMC N-terminal" evidence="10">
    <location>
        <begin position="3"/>
        <end position="502"/>
    </location>
</feature>
<dbReference type="AlphaFoldDB" id="A0A810Q412"/>
<evidence type="ECO:0000256" key="9">
    <source>
        <dbReference type="PIRNR" id="PIRNR003128"/>
    </source>
</evidence>
<sequence>MLELLHIENIAIIDRADITFEPGFNALTGETGAGKSIVIDSLSAVLGQRTSRDLIRTGADKAYVSACFTGIPPEVGEDLGITWDEELLLQREIHADGKNVCRVGSRPVTVTQLRTLGSRLLNIHGQHDGQQLLDEEQHLLYLDSFGRTEPLLTAYREKYAKLTDIRRQMHALQMDEAEKARRMDTLRYQIQELQRAKLRPGEEEELTSRRNLLRNGEKFMSAVSEADFCLSGDDSTSGALALLRQAQSALEPIRRLDDSFEELYQRLEAVYSEVYDLAYTVQDKRDAFDFSPQELDEVEGRLDQLYRLKKKYGPDVESMLAYLDRSTKELDAIEDAGDTLLHLQQLEKKALSAAQSAAEELSKARHQAAERLEEQILTELRQLDMGRIRFAIDFQPQPLSESGMDAVRFLMSANVGEELRPIQKIASGGELARIMLAMKNVLSEQDRVGTMVFDEVDTGVSGRAAQKVAEKMARISRTKQVLCVTHLPQLAAMADTHFSVEKGVTDGRTFTHVRRLDRAQRRQELARLTGGAHITPTMLEGAEELLSAAEDFKRTLE</sequence>
<dbReference type="Proteomes" id="UP000681035">
    <property type="component" value="Chromosome"/>
</dbReference>
<evidence type="ECO:0000256" key="8">
    <source>
        <dbReference type="ARBA" id="ARBA00033408"/>
    </source>
</evidence>
<dbReference type="KEGG" id="vcop:MM50RIKEN_07350"/>
<dbReference type="CDD" id="cd03241">
    <property type="entry name" value="ABC_RecN"/>
    <property type="match status" value="2"/>
</dbReference>
<dbReference type="InterPro" id="IPR003395">
    <property type="entry name" value="RecF/RecN/SMC_N"/>
</dbReference>
<accession>A0A810Q412</accession>
<dbReference type="InterPro" id="IPR004604">
    <property type="entry name" value="DNA_recomb/repair_RecN"/>
</dbReference>
<dbReference type="GO" id="GO:0043590">
    <property type="term" value="C:bacterial nucleoid"/>
    <property type="evidence" value="ECO:0007669"/>
    <property type="project" value="TreeGrafter"/>
</dbReference>